<dbReference type="InterPro" id="IPR002575">
    <property type="entry name" value="Aminoglycoside_PTrfase"/>
</dbReference>
<gene>
    <name evidence="8" type="ORF">BO97DRAFT_469356</name>
</gene>
<dbReference type="PANTHER" id="PTHR36091:SF1">
    <property type="entry name" value="ALTERED INHERITANCE OF MITOCHONDRIA PROTEIN 9, MITOCHONDRIAL"/>
    <property type="match status" value="1"/>
</dbReference>
<comment type="subcellular location">
    <subcellularLocation>
        <location evidence="1">Mitochondrion</location>
    </subcellularLocation>
</comment>
<dbReference type="VEuPathDB" id="FungiDB:BO97DRAFT_469356"/>
<dbReference type="SUPFAM" id="SSF56112">
    <property type="entry name" value="Protein kinase-like (PK-like)"/>
    <property type="match status" value="1"/>
</dbReference>
<evidence type="ECO:0000256" key="5">
    <source>
        <dbReference type="ARBA" id="ARBA00023128"/>
    </source>
</evidence>
<dbReference type="GeneID" id="37204119"/>
<dbReference type="Pfam" id="PF01636">
    <property type="entry name" value="APH"/>
    <property type="match status" value="1"/>
</dbReference>
<sequence length="520" mass="59217">MLSALSRSSAKAICSPWHHLPRSRRQMLSPCLSLRGSLKTKADYEDFFRYTSGRWLWDEEQQMRARYKVFNVAELQKAAAKAPGSDRCDSMAKLAEGGYNKVFRLQMNDGKIVLARIPNPNAGPPFYTIVSEVAAVQLVPVPKVYDWSATANNPVGSEYIIMEEVAGTQLDQVWKELTPDSKLAIMKEIVSIELRLSSISFSQYVPLLYMGASNFANDSVEGPVLAEITSDVPAELKEVVAEKFTIGSSLTGKFAKLKTIEDAPNASTAQRSPEAHIQFLRKFLDVAPYLVDVDKRFLRSFVWHGDLHSSNIFVDNNRIASVIDWQSVWAGPLFLQAKPSPLLDYSGEILLKRPANFDDLDDERKAEIKQQIFKSTLLQLYLIETEETNPDLAETFHLNHGKTRRLPLEYVGDTWDDDIVSFREALINFERHWAELGIKGDCPIHFTDAELRDHLRDSEGWNVVQDFFEKIDGLVQRDGWTSNETFDEAIRFFIDLRKTGLENAKGEKRERLEEETRWAE</sequence>
<evidence type="ECO:0000259" key="7">
    <source>
        <dbReference type="Pfam" id="PF01636"/>
    </source>
</evidence>
<dbReference type="GO" id="GO:0016740">
    <property type="term" value="F:transferase activity"/>
    <property type="evidence" value="ECO:0007669"/>
    <property type="project" value="UniProtKB-KW"/>
</dbReference>
<protein>
    <recommendedName>
        <fullName evidence="3">Altered inheritance of mitochondria protein 9, mitochondrial</fullName>
    </recommendedName>
    <alternativeName>
        <fullName evidence="6">Found in mitochondrial proteome protein 29</fullName>
    </alternativeName>
</protein>
<dbReference type="OrthoDB" id="2968323at2759"/>
<dbReference type="EMBL" id="KZ824276">
    <property type="protein sequence ID" value="RAL14078.1"/>
    <property type="molecule type" value="Genomic_DNA"/>
</dbReference>
<evidence type="ECO:0000313" key="9">
    <source>
        <dbReference type="Proteomes" id="UP000248961"/>
    </source>
</evidence>
<keyword evidence="4" id="KW-0809">Transit peptide</keyword>
<organism evidence="8 9">
    <name type="scientific">Aspergillus homomorphus (strain CBS 101889)</name>
    <dbReference type="NCBI Taxonomy" id="1450537"/>
    <lineage>
        <taxon>Eukaryota</taxon>
        <taxon>Fungi</taxon>
        <taxon>Dikarya</taxon>
        <taxon>Ascomycota</taxon>
        <taxon>Pezizomycotina</taxon>
        <taxon>Eurotiomycetes</taxon>
        <taxon>Eurotiomycetidae</taxon>
        <taxon>Eurotiales</taxon>
        <taxon>Aspergillaceae</taxon>
        <taxon>Aspergillus</taxon>
        <taxon>Aspergillus subgen. Circumdati</taxon>
    </lineage>
</organism>
<keyword evidence="8" id="KW-0808">Transferase</keyword>
<dbReference type="AlphaFoldDB" id="A0A395I4G9"/>
<evidence type="ECO:0000313" key="8">
    <source>
        <dbReference type="EMBL" id="RAL14078.1"/>
    </source>
</evidence>
<dbReference type="Gene3D" id="3.90.1200.10">
    <property type="match status" value="1"/>
</dbReference>
<dbReference type="Proteomes" id="UP000248961">
    <property type="component" value="Unassembled WGS sequence"/>
</dbReference>
<feature type="domain" description="Aminoglycoside phosphotransferase" evidence="7">
    <location>
        <begin position="94"/>
        <end position="332"/>
    </location>
</feature>
<dbReference type="PANTHER" id="PTHR36091">
    <property type="entry name" value="ALTERED INHERITANCE OF MITOCHONDRIA PROTEIN 9, MITOCHONDRIAL"/>
    <property type="match status" value="1"/>
</dbReference>
<evidence type="ECO:0000256" key="2">
    <source>
        <dbReference type="ARBA" id="ARBA00005543"/>
    </source>
</evidence>
<keyword evidence="9" id="KW-1185">Reference proteome</keyword>
<dbReference type="InterPro" id="IPR051035">
    <property type="entry name" value="Mito_inheritance_9"/>
</dbReference>
<evidence type="ECO:0000256" key="4">
    <source>
        <dbReference type="ARBA" id="ARBA00022946"/>
    </source>
</evidence>
<comment type="similarity">
    <text evidence="2">Belongs to the AIM9 family.</text>
</comment>
<name>A0A395I4G9_ASPHC</name>
<evidence type="ECO:0000256" key="6">
    <source>
        <dbReference type="ARBA" id="ARBA00031849"/>
    </source>
</evidence>
<keyword evidence="5" id="KW-0496">Mitochondrion</keyword>
<dbReference type="STRING" id="1450537.A0A395I4G9"/>
<proteinExistence type="inferred from homology"/>
<dbReference type="GO" id="GO:0005739">
    <property type="term" value="C:mitochondrion"/>
    <property type="evidence" value="ECO:0007669"/>
    <property type="project" value="UniProtKB-SubCell"/>
</dbReference>
<evidence type="ECO:0000256" key="3">
    <source>
        <dbReference type="ARBA" id="ARBA00016197"/>
    </source>
</evidence>
<reference evidence="8 9" key="1">
    <citation type="submission" date="2018-02" db="EMBL/GenBank/DDBJ databases">
        <title>The genomes of Aspergillus section Nigri reveals drivers in fungal speciation.</title>
        <authorList>
            <consortium name="DOE Joint Genome Institute"/>
            <person name="Vesth T.C."/>
            <person name="Nybo J."/>
            <person name="Theobald S."/>
            <person name="Brandl J."/>
            <person name="Frisvad J.C."/>
            <person name="Nielsen K.F."/>
            <person name="Lyhne E.K."/>
            <person name="Kogle M.E."/>
            <person name="Kuo A."/>
            <person name="Riley R."/>
            <person name="Clum A."/>
            <person name="Nolan M."/>
            <person name="Lipzen A."/>
            <person name="Salamov A."/>
            <person name="Henrissat B."/>
            <person name="Wiebenga A."/>
            <person name="De vries R.P."/>
            <person name="Grigoriev I.V."/>
            <person name="Mortensen U.H."/>
            <person name="Andersen M.R."/>
            <person name="Baker S.E."/>
        </authorList>
    </citation>
    <scope>NUCLEOTIDE SEQUENCE [LARGE SCALE GENOMIC DNA]</scope>
    <source>
        <strain evidence="8 9">CBS 101889</strain>
    </source>
</reference>
<dbReference type="RefSeq" id="XP_025553232.1">
    <property type="nucleotide sequence ID" value="XM_025699830.1"/>
</dbReference>
<evidence type="ECO:0000256" key="1">
    <source>
        <dbReference type="ARBA" id="ARBA00004173"/>
    </source>
</evidence>
<accession>A0A395I4G9</accession>
<dbReference type="InterPro" id="IPR011009">
    <property type="entry name" value="Kinase-like_dom_sf"/>
</dbReference>